<dbReference type="CDD" id="cd01949">
    <property type="entry name" value="GGDEF"/>
    <property type="match status" value="1"/>
</dbReference>
<proteinExistence type="predicted"/>
<organism evidence="4 5">
    <name type="scientific">Pseudoalteromonas lipolytica</name>
    <dbReference type="NCBI Taxonomy" id="570156"/>
    <lineage>
        <taxon>Bacteria</taxon>
        <taxon>Pseudomonadati</taxon>
        <taxon>Pseudomonadota</taxon>
        <taxon>Gammaproteobacteria</taxon>
        <taxon>Alteromonadales</taxon>
        <taxon>Pseudoalteromonadaceae</taxon>
        <taxon>Pseudoalteromonas</taxon>
    </lineage>
</organism>
<dbReference type="SMART" id="SM00267">
    <property type="entry name" value="GGDEF"/>
    <property type="match status" value="1"/>
</dbReference>
<dbReference type="Gene3D" id="3.30.70.270">
    <property type="match status" value="1"/>
</dbReference>
<dbReference type="PROSITE" id="PS50887">
    <property type="entry name" value="GGDEF"/>
    <property type="match status" value="1"/>
</dbReference>
<dbReference type="InterPro" id="IPR029787">
    <property type="entry name" value="Nucleotide_cyclase"/>
</dbReference>
<dbReference type="GO" id="GO:1902201">
    <property type="term" value="P:negative regulation of bacterial-type flagellum-dependent cell motility"/>
    <property type="evidence" value="ECO:0007669"/>
    <property type="project" value="TreeGrafter"/>
</dbReference>
<dbReference type="EC" id="2.7.7.65" evidence="1"/>
<dbReference type="InterPro" id="IPR043128">
    <property type="entry name" value="Rev_trsase/Diguanyl_cyclase"/>
</dbReference>
<evidence type="ECO:0000256" key="2">
    <source>
        <dbReference type="ARBA" id="ARBA00034247"/>
    </source>
</evidence>
<comment type="caution">
    <text evidence="4">The sequence shown here is derived from an EMBL/GenBank/DDBJ whole genome shotgun (WGS) entry which is preliminary data.</text>
</comment>
<dbReference type="RefSeq" id="WP_054553892.1">
    <property type="nucleotide sequence ID" value="NZ_LJTC01000010.1"/>
</dbReference>
<evidence type="ECO:0000313" key="4">
    <source>
        <dbReference type="EMBL" id="KPM82686.1"/>
    </source>
</evidence>
<comment type="catalytic activity">
    <reaction evidence="2">
        <text>2 GTP = 3',3'-c-di-GMP + 2 diphosphate</text>
        <dbReference type="Rhea" id="RHEA:24898"/>
        <dbReference type="ChEBI" id="CHEBI:33019"/>
        <dbReference type="ChEBI" id="CHEBI:37565"/>
        <dbReference type="ChEBI" id="CHEBI:58805"/>
        <dbReference type="EC" id="2.7.7.65"/>
    </reaction>
</comment>
<evidence type="ECO:0000313" key="5">
    <source>
        <dbReference type="Proteomes" id="UP000050378"/>
    </source>
</evidence>
<evidence type="ECO:0000256" key="1">
    <source>
        <dbReference type="ARBA" id="ARBA00012528"/>
    </source>
</evidence>
<reference evidence="4 5" key="1">
    <citation type="submission" date="2015-09" db="EMBL/GenBank/DDBJ databases">
        <title>Draft Genome Sequence of Pseudoalteromonas lipolytica UCD-48B.</title>
        <authorList>
            <person name="Krusor M."/>
            <person name="Coil D.A."/>
            <person name="Lang J.M."/>
            <person name="Eisen J.A."/>
            <person name="Alexiev A."/>
        </authorList>
    </citation>
    <scope>NUCLEOTIDE SEQUENCE [LARGE SCALE GENOMIC DNA]</scope>
    <source>
        <strain evidence="4 5">UCD-48B</strain>
    </source>
</reference>
<protein>
    <recommendedName>
        <fullName evidence="1">diguanylate cyclase</fullName>
        <ecNumber evidence="1">2.7.7.65</ecNumber>
    </recommendedName>
</protein>
<dbReference type="AlphaFoldDB" id="A0A0P7DPA2"/>
<dbReference type="NCBIfam" id="TIGR00254">
    <property type="entry name" value="GGDEF"/>
    <property type="match status" value="1"/>
</dbReference>
<dbReference type="Proteomes" id="UP000050378">
    <property type="component" value="Unassembled WGS sequence"/>
</dbReference>
<accession>A0A0P7DPA2</accession>
<feature type="domain" description="GGDEF" evidence="3">
    <location>
        <begin position="159"/>
        <end position="293"/>
    </location>
</feature>
<evidence type="ECO:0000259" key="3">
    <source>
        <dbReference type="PROSITE" id="PS50887"/>
    </source>
</evidence>
<dbReference type="PATRIC" id="fig|570156.3.peg.4166"/>
<dbReference type="OrthoDB" id="9813903at2"/>
<dbReference type="Pfam" id="PF00990">
    <property type="entry name" value="GGDEF"/>
    <property type="match status" value="1"/>
</dbReference>
<sequence>MSLEQNNADYSVLNYLQLPVVVLSANEHKVVFQNNSFQLVAQHYLDASNNPTNRSLLQLIISKLLENDTDKLEVEINDASYRHIFRFTANVVGEHVIVEGEDITELKRNQFLFNRTNTLLEDYSKQMFELAHTDQLTNVPNRRALFAKFSQLQSKHEEFSCTVSLIDLDHFKRFNDSFGHDFGDQVLVTFAKHVKDSIDDTCYFARLGGEEFCLIQINIKDTFCFANTEKLLQTTKTIKLMTPDNSNIGMSFSAGVAVYGKDGISLDELLNNADKALYIAKENGRSRVVNFEGA</sequence>
<dbReference type="GO" id="GO:0043709">
    <property type="term" value="P:cell adhesion involved in single-species biofilm formation"/>
    <property type="evidence" value="ECO:0007669"/>
    <property type="project" value="TreeGrafter"/>
</dbReference>
<dbReference type="PANTHER" id="PTHR45138:SF9">
    <property type="entry name" value="DIGUANYLATE CYCLASE DGCM-RELATED"/>
    <property type="match status" value="1"/>
</dbReference>
<name>A0A0P7DPA2_9GAMM</name>
<dbReference type="STRING" id="570156.AOG27_15375"/>
<dbReference type="EMBL" id="LJTC01000010">
    <property type="protein sequence ID" value="KPM82686.1"/>
    <property type="molecule type" value="Genomic_DNA"/>
</dbReference>
<dbReference type="PANTHER" id="PTHR45138">
    <property type="entry name" value="REGULATORY COMPONENTS OF SENSORY TRANSDUCTION SYSTEM"/>
    <property type="match status" value="1"/>
</dbReference>
<dbReference type="GO" id="GO:0005886">
    <property type="term" value="C:plasma membrane"/>
    <property type="evidence" value="ECO:0007669"/>
    <property type="project" value="TreeGrafter"/>
</dbReference>
<dbReference type="InterPro" id="IPR050469">
    <property type="entry name" value="Diguanylate_Cyclase"/>
</dbReference>
<dbReference type="GO" id="GO:0052621">
    <property type="term" value="F:diguanylate cyclase activity"/>
    <property type="evidence" value="ECO:0007669"/>
    <property type="project" value="UniProtKB-EC"/>
</dbReference>
<dbReference type="SUPFAM" id="SSF55073">
    <property type="entry name" value="Nucleotide cyclase"/>
    <property type="match status" value="1"/>
</dbReference>
<gene>
    <name evidence="4" type="ORF">AOG27_15375</name>
</gene>
<dbReference type="InterPro" id="IPR000160">
    <property type="entry name" value="GGDEF_dom"/>
</dbReference>